<protein>
    <submittedName>
        <fullName evidence="2">Uncharacterized protein</fullName>
    </submittedName>
</protein>
<accession>A0A2P2IXN2</accession>
<dbReference type="EMBL" id="GGEC01005497">
    <property type="protein sequence ID" value="MBW85980.1"/>
    <property type="molecule type" value="Transcribed_RNA"/>
</dbReference>
<name>A0A2P2IXN2_RHIMU</name>
<feature type="compositionally biased region" description="Basic and acidic residues" evidence="1">
    <location>
        <begin position="27"/>
        <end position="37"/>
    </location>
</feature>
<feature type="region of interest" description="Disordered" evidence="1">
    <location>
        <begin position="1"/>
        <end position="37"/>
    </location>
</feature>
<reference evidence="2" key="1">
    <citation type="submission" date="2018-02" db="EMBL/GenBank/DDBJ databases">
        <title>Rhizophora mucronata_Transcriptome.</title>
        <authorList>
            <person name="Meera S.P."/>
            <person name="Sreeshan A."/>
            <person name="Augustine A."/>
        </authorList>
    </citation>
    <scope>NUCLEOTIDE SEQUENCE</scope>
    <source>
        <tissue evidence="2">Leaf</tissue>
    </source>
</reference>
<evidence type="ECO:0000313" key="2">
    <source>
        <dbReference type="EMBL" id="MBW85980.1"/>
    </source>
</evidence>
<organism evidence="2">
    <name type="scientific">Rhizophora mucronata</name>
    <name type="common">Asiatic mangrove</name>
    <dbReference type="NCBI Taxonomy" id="61149"/>
    <lineage>
        <taxon>Eukaryota</taxon>
        <taxon>Viridiplantae</taxon>
        <taxon>Streptophyta</taxon>
        <taxon>Embryophyta</taxon>
        <taxon>Tracheophyta</taxon>
        <taxon>Spermatophyta</taxon>
        <taxon>Magnoliopsida</taxon>
        <taxon>eudicotyledons</taxon>
        <taxon>Gunneridae</taxon>
        <taxon>Pentapetalae</taxon>
        <taxon>rosids</taxon>
        <taxon>fabids</taxon>
        <taxon>Malpighiales</taxon>
        <taxon>Rhizophoraceae</taxon>
        <taxon>Rhizophora</taxon>
    </lineage>
</organism>
<evidence type="ECO:0000256" key="1">
    <source>
        <dbReference type="SAM" id="MobiDB-lite"/>
    </source>
</evidence>
<dbReference type="AlphaFoldDB" id="A0A2P2IXN2"/>
<sequence>MRNPKQAVGKKFSPRENVGQKTKKKQREREEARSNCR</sequence>
<proteinExistence type="predicted"/>